<reference evidence="2 4" key="1">
    <citation type="submission" date="2024-02" db="EMBL/GenBank/DDBJ databases">
        <authorList>
            <person name="Chen Y."/>
            <person name="Shah S."/>
            <person name="Dougan E. K."/>
            <person name="Thang M."/>
            <person name="Chan C."/>
        </authorList>
    </citation>
    <scope>NUCLEOTIDE SEQUENCE [LARGE SCALE GENOMIC DNA]</scope>
</reference>
<sequence length="170" mass="19163">MPMGIAWPESCINTIDLGAFVHPWVLRWVAHEEDCQHDPATTLELAVVQGFLDLRCCKVQPPQEHMNDSQDKNQKKKKVKGVRRRRWRKQESGGEWGRRGEGECGGSVRKQRVKVKEKEKEAKQQALCRCPLPRQIPDSGATHCQFPDTVPLTNNPTPTLSSDGAVVVLC</sequence>
<proteinExistence type="predicted"/>
<evidence type="ECO:0000256" key="1">
    <source>
        <dbReference type="SAM" id="MobiDB-lite"/>
    </source>
</evidence>
<protein>
    <submittedName>
        <fullName evidence="2">Uncharacterized protein</fullName>
    </submittedName>
</protein>
<dbReference type="EMBL" id="CAXAMN010027628">
    <property type="protein sequence ID" value="CAK9111929.1"/>
    <property type="molecule type" value="Genomic_DNA"/>
</dbReference>
<dbReference type="EMBL" id="CAXAMN010027595">
    <property type="protein sequence ID" value="CAK9111773.1"/>
    <property type="molecule type" value="Genomic_DNA"/>
</dbReference>
<feature type="compositionally biased region" description="Basic residues" evidence="1">
    <location>
        <begin position="74"/>
        <end position="88"/>
    </location>
</feature>
<dbReference type="Proteomes" id="UP001642484">
    <property type="component" value="Unassembled WGS sequence"/>
</dbReference>
<feature type="region of interest" description="Disordered" evidence="1">
    <location>
        <begin position="62"/>
        <end position="109"/>
    </location>
</feature>
<gene>
    <name evidence="2" type="ORF">CCMP2556_LOCUS51859</name>
    <name evidence="3" type="ORF">CCMP2556_LOCUS51914</name>
</gene>
<feature type="compositionally biased region" description="Basic and acidic residues" evidence="1">
    <location>
        <begin position="89"/>
        <end position="102"/>
    </location>
</feature>
<keyword evidence="4" id="KW-1185">Reference proteome</keyword>
<comment type="caution">
    <text evidence="2">The sequence shown here is derived from an EMBL/GenBank/DDBJ whole genome shotgun (WGS) entry which is preliminary data.</text>
</comment>
<evidence type="ECO:0000313" key="3">
    <source>
        <dbReference type="EMBL" id="CAK9111929.1"/>
    </source>
</evidence>
<accession>A0ABP0SHA9</accession>
<evidence type="ECO:0000313" key="2">
    <source>
        <dbReference type="EMBL" id="CAK9111773.1"/>
    </source>
</evidence>
<evidence type="ECO:0000313" key="4">
    <source>
        <dbReference type="Proteomes" id="UP001642484"/>
    </source>
</evidence>
<organism evidence="2 4">
    <name type="scientific">Durusdinium trenchii</name>
    <dbReference type="NCBI Taxonomy" id="1381693"/>
    <lineage>
        <taxon>Eukaryota</taxon>
        <taxon>Sar</taxon>
        <taxon>Alveolata</taxon>
        <taxon>Dinophyceae</taxon>
        <taxon>Suessiales</taxon>
        <taxon>Symbiodiniaceae</taxon>
        <taxon>Durusdinium</taxon>
    </lineage>
</organism>
<name>A0ABP0SHA9_9DINO</name>